<feature type="transmembrane region" description="Helical" evidence="1">
    <location>
        <begin position="194"/>
        <end position="211"/>
    </location>
</feature>
<feature type="transmembrane region" description="Helical" evidence="1">
    <location>
        <begin position="6"/>
        <end position="26"/>
    </location>
</feature>
<protein>
    <submittedName>
        <fullName evidence="2">GAP family protein</fullName>
    </submittedName>
</protein>
<feature type="transmembrane region" description="Helical" evidence="1">
    <location>
        <begin position="153"/>
        <end position="174"/>
    </location>
</feature>
<keyword evidence="1" id="KW-1133">Transmembrane helix</keyword>
<dbReference type="EMBL" id="JARHTQ010000007">
    <property type="protein sequence ID" value="MDF2256801.1"/>
    <property type="molecule type" value="Genomic_DNA"/>
</dbReference>
<keyword evidence="3" id="KW-1185">Reference proteome</keyword>
<dbReference type="Pfam" id="PF11139">
    <property type="entry name" value="SfLAP"/>
    <property type="match status" value="1"/>
</dbReference>
<feature type="transmembrane region" description="Helical" evidence="1">
    <location>
        <begin position="121"/>
        <end position="141"/>
    </location>
</feature>
<dbReference type="InterPro" id="IPR021315">
    <property type="entry name" value="Gap/Sap"/>
</dbReference>
<proteinExistence type="predicted"/>
<dbReference type="RefSeq" id="WP_275813645.1">
    <property type="nucleotide sequence ID" value="NZ_BAAANM010000001.1"/>
</dbReference>
<comment type="caution">
    <text evidence="2">The sequence shown here is derived from an EMBL/GenBank/DDBJ whole genome shotgun (WGS) entry which is preliminary data.</text>
</comment>
<evidence type="ECO:0000256" key="1">
    <source>
        <dbReference type="SAM" id="Phobius"/>
    </source>
</evidence>
<feature type="transmembrane region" description="Helical" evidence="1">
    <location>
        <begin position="38"/>
        <end position="66"/>
    </location>
</feature>
<accession>A0ABT5YZR7</accession>
<name>A0ABT5YZR7_9ACTN</name>
<evidence type="ECO:0000313" key="3">
    <source>
        <dbReference type="Proteomes" id="UP001220022"/>
    </source>
</evidence>
<reference evidence="2 3" key="1">
    <citation type="submission" date="2023-03" db="EMBL/GenBank/DDBJ databases">
        <title>Draft genome sequence of type strain Streptomyces ferralitis JCM 14344.</title>
        <authorList>
            <person name="Klaysubun C."/>
            <person name="Duangmal K."/>
        </authorList>
    </citation>
    <scope>NUCLEOTIDE SEQUENCE [LARGE SCALE GENOMIC DNA]</scope>
    <source>
        <strain evidence="2 3">JCM 14344</strain>
    </source>
</reference>
<organism evidence="2 3">
    <name type="scientific">Streptantibioticus ferralitis</name>
    <dbReference type="NCBI Taxonomy" id="236510"/>
    <lineage>
        <taxon>Bacteria</taxon>
        <taxon>Bacillati</taxon>
        <taxon>Actinomycetota</taxon>
        <taxon>Actinomycetes</taxon>
        <taxon>Kitasatosporales</taxon>
        <taxon>Streptomycetaceae</taxon>
        <taxon>Streptantibioticus</taxon>
    </lineage>
</organism>
<keyword evidence="1" id="KW-0812">Transmembrane</keyword>
<sequence length="212" mass="21898">MGDLTVLPLAVTMMMGPQIITAVILVTTPRPVRASLAFVAGVIVAAAAGTAAARGLAALLSHAIGLGAHADRGSAGNVIQYILVALLLFLALRSYRGRATAEPPKWLGTLLTAGPGKAFKAGLLLVLLMPSDIVIMLTVGANLASRRADFGSAIPFLAATALIAALPLLIYLLFRPLAAKAMPKVRDSLTSHSWLVNVVCCLVFVVLILSGV</sequence>
<keyword evidence="1" id="KW-0472">Membrane</keyword>
<evidence type="ECO:0000313" key="2">
    <source>
        <dbReference type="EMBL" id="MDF2256801.1"/>
    </source>
</evidence>
<feature type="transmembrane region" description="Helical" evidence="1">
    <location>
        <begin position="78"/>
        <end position="95"/>
    </location>
</feature>
<gene>
    <name evidence="2" type="ORF">P2L57_14035</name>
</gene>
<dbReference type="Proteomes" id="UP001220022">
    <property type="component" value="Unassembled WGS sequence"/>
</dbReference>